<evidence type="ECO:0000313" key="1">
    <source>
        <dbReference type="EMBL" id="KAF9625124.1"/>
    </source>
</evidence>
<dbReference type="Pfam" id="PF01344">
    <property type="entry name" value="Kelch_1"/>
    <property type="match status" value="1"/>
</dbReference>
<evidence type="ECO:0000313" key="2">
    <source>
        <dbReference type="Proteomes" id="UP000631114"/>
    </source>
</evidence>
<protein>
    <recommendedName>
        <fullName evidence="3">F-box/kelch-repeat protein</fullName>
    </recommendedName>
</protein>
<dbReference type="PANTHER" id="PTHR47850">
    <property type="entry name" value="F-BOX/KELCH-REPEAT PROTEIN OR23"/>
    <property type="match status" value="1"/>
</dbReference>
<dbReference type="Gene3D" id="2.120.10.80">
    <property type="entry name" value="Kelch-type beta propeller"/>
    <property type="match status" value="1"/>
</dbReference>
<sequence length="153" mass="17078">MDCPSASGSIYRFDMFTNDWVCLSPMLSARGSFACAAVNGGIIVAGGGSRHAMFGAAGSRMSSVERYDVEKNEWVEIDGLPRFRAGCVGFLVRNGEEMEFWVMGWYGESRAGLGVFQRMSIIEMVWFLELKSGGKWREIENMWEEGEGGDWVM</sequence>
<keyword evidence="2" id="KW-1185">Reference proteome</keyword>
<gene>
    <name evidence="1" type="ORF">IFM89_019213</name>
</gene>
<dbReference type="SUPFAM" id="SSF117281">
    <property type="entry name" value="Kelch motif"/>
    <property type="match status" value="1"/>
</dbReference>
<dbReference type="InterPro" id="IPR015915">
    <property type="entry name" value="Kelch-typ_b-propeller"/>
</dbReference>
<dbReference type="InterPro" id="IPR006652">
    <property type="entry name" value="Kelch_1"/>
</dbReference>
<dbReference type="Proteomes" id="UP000631114">
    <property type="component" value="Unassembled WGS sequence"/>
</dbReference>
<reference evidence="1 2" key="1">
    <citation type="submission" date="2020-10" db="EMBL/GenBank/DDBJ databases">
        <title>The Coptis chinensis genome and diversification of protoberbering-type alkaloids.</title>
        <authorList>
            <person name="Wang B."/>
            <person name="Shu S."/>
            <person name="Song C."/>
            <person name="Liu Y."/>
        </authorList>
    </citation>
    <scope>NUCLEOTIDE SEQUENCE [LARGE SCALE GENOMIC DNA]</scope>
    <source>
        <strain evidence="1">HL-2020</strain>
        <tissue evidence="1">Leaf</tissue>
    </source>
</reference>
<proteinExistence type="predicted"/>
<dbReference type="PANTHER" id="PTHR47850:SF1">
    <property type="entry name" value="F-BOX_KELCH-REPEAT PROTEIN OR23"/>
    <property type="match status" value="1"/>
</dbReference>
<dbReference type="OrthoDB" id="45365at2759"/>
<comment type="caution">
    <text evidence="1">The sequence shown here is derived from an EMBL/GenBank/DDBJ whole genome shotgun (WGS) entry which is preliminary data.</text>
</comment>
<dbReference type="AlphaFoldDB" id="A0A835IXB9"/>
<evidence type="ECO:0008006" key="3">
    <source>
        <dbReference type="Google" id="ProtNLM"/>
    </source>
</evidence>
<accession>A0A835IXB9</accession>
<organism evidence="1 2">
    <name type="scientific">Coptis chinensis</name>
    <dbReference type="NCBI Taxonomy" id="261450"/>
    <lineage>
        <taxon>Eukaryota</taxon>
        <taxon>Viridiplantae</taxon>
        <taxon>Streptophyta</taxon>
        <taxon>Embryophyta</taxon>
        <taxon>Tracheophyta</taxon>
        <taxon>Spermatophyta</taxon>
        <taxon>Magnoliopsida</taxon>
        <taxon>Ranunculales</taxon>
        <taxon>Ranunculaceae</taxon>
        <taxon>Coptidoideae</taxon>
        <taxon>Coptis</taxon>
    </lineage>
</organism>
<name>A0A835IXB9_9MAGN</name>
<dbReference type="EMBL" id="JADFTS010000001">
    <property type="protein sequence ID" value="KAF9625124.1"/>
    <property type="molecule type" value="Genomic_DNA"/>
</dbReference>